<evidence type="ECO:0000259" key="7">
    <source>
        <dbReference type="Pfam" id="PF00892"/>
    </source>
</evidence>
<comment type="caution">
    <text evidence="8">The sequence shown here is derived from an EMBL/GenBank/DDBJ whole genome shotgun (WGS) entry which is preliminary data.</text>
</comment>
<protein>
    <submittedName>
        <fullName evidence="8">DMT family transporter</fullName>
    </submittedName>
</protein>
<feature type="domain" description="EamA" evidence="7">
    <location>
        <begin position="222"/>
        <end position="350"/>
    </location>
</feature>
<sequence>MGVAWGAGVLVAVSGCPFGRRPSAAYGPERARVGPGPLQGGAGQAQGASSWCAQFFLTGPAMPPSASPPQAPDYPQSRPLVAVAWMTGTVLSFLAVTISARELSGQLDVTELLLYRALVGVLVLGGVLALSGKLASLRTRAIGRHVLRNSIHYIGQLLWYQALFLIPIAQLYALEFTTPIWVLLLSVAFLGERLNGAQVLAALVGFAGVLVVARPDFSDLSYGVIAGSLCAIFFAIYALMTRVMTRSDTAQSLVFWQVAMQVPLGLLVAGYDLQIALPQGIGWLWMILMGLGGLGAHFCIARALMVAPASFVYPLDYVRLPLGVIAGFLIYAEQIELAVFVGAALILLGNSINIRYGAKRPRSAG</sequence>
<keyword evidence="9" id="KW-1185">Reference proteome</keyword>
<dbReference type="PANTHER" id="PTHR22911:SF6">
    <property type="entry name" value="SOLUTE CARRIER FAMILY 35 MEMBER G1"/>
    <property type="match status" value="1"/>
</dbReference>
<feature type="domain" description="EamA" evidence="7">
    <location>
        <begin position="82"/>
        <end position="213"/>
    </location>
</feature>
<dbReference type="GO" id="GO:0016020">
    <property type="term" value="C:membrane"/>
    <property type="evidence" value="ECO:0007669"/>
    <property type="project" value="UniProtKB-SubCell"/>
</dbReference>
<evidence type="ECO:0000256" key="2">
    <source>
        <dbReference type="ARBA" id="ARBA00009853"/>
    </source>
</evidence>
<evidence type="ECO:0000256" key="3">
    <source>
        <dbReference type="ARBA" id="ARBA00022692"/>
    </source>
</evidence>
<name>A0A3P3DSU5_9RHOB</name>
<feature type="transmembrane region" description="Helical" evidence="6">
    <location>
        <begin position="337"/>
        <end position="356"/>
    </location>
</feature>
<reference evidence="8 9" key="1">
    <citation type="submission" date="2018-11" db="EMBL/GenBank/DDBJ databases">
        <title>Gemmobacter sp. nov., YIM 102744-1 draft genome.</title>
        <authorList>
            <person name="Li G."/>
            <person name="Jiang Y."/>
        </authorList>
    </citation>
    <scope>NUCLEOTIDE SEQUENCE [LARGE SCALE GENOMIC DNA]</scope>
    <source>
        <strain evidence="8 9">YIM 102744-1</strain>
    </source>
</reference>
<evidence type="ECO:0000256" key="4">
    <source>
        <dbReference type="ARBA" id="ARBA00022989"/>
    </source>
</evidence>
<feature type="transmembrane region" description="Helical" evidence="6">
    <location>
        <begin position="197"/>
        <end position="214"/>
    </location>
</feature>
<accession>A0A3P3DSU5</accession>
<dbReference type="PANTHER" id="PTHR22911">
    <property type="entry name" value="ACYL-MALONYL CONDENSING ENZYME-RELATED"/>
    <property type="match status" value="1"/>
</dbReference>
<comment type="subcellular location">
    <subcellularLocation>
        <location evidence="1">Membrane</location>
        <topology evidence="1">Multi-pass membrane protein</topology>
    </subcellularLocation>
</comment>
<feature type="transmembrane region" description="Helical" evidence="6">
    <location>
        <begin position="252"/>
        <end position="271"/>
    </location>
</feature>
<comment type="similarity">
    <text evidence="2">Belongs to the drug/metabolite transporter (DMT) superfamily. 10 TMS drug/metabolite exporter (DME) (TC 2.A.7.3) family.</text>
</comment>
<feature type="transmembrane region" description="Helical" evidence="6">
    <location>
        <begin position="283"/>
        <end position="304"/>
    </location>
</feature>
<keyword evidence="3 6" id="KW-0812">Transmembrane</keyword>
<feature type="transmembrane region" description="Helical" evidence="6">
    <location>
        <begin position="80"/>
        <end position="100"/>
    </location>
</feature>
<dbReference type="InterPro" id="IPR037185">
    <property type="entry name" value="EmrE-like"/>
</dbReference>
<evidence type="ECO:0000256" key="1">
    <source>
        <dbReference type="ARBA" id="ARBA00004141"/>
    </source>
</evidence>
<dbReference type="AlphaFoldDB" id="A0A3P3DSU5"/>
<evidence type="ECO:0000313" key="8">
    <source>
        <dbReference type="EMBL" id="RRH77330.1"/>
    </source>
</evidence>
<keyword evidence="5 6" id="KW-0472">Membrane</keyword>
<dbReference type="Pfam" id="PF00892">
    <property type="entry name" value="EamA"/>
    <property type="match status" value="2"/>
</dbReference>
<dbReference type="EMBL" id="RRAZ01000004">
    <property type="protein sequence ID" value="RRH77330.1"/>
    <property type="molecule type" value="Genomic_DNA"/>
</dbReference>
<evidence type="ECO:0000313" key="9">
    <source>
        <dbReference type="Proteomes" id="UP000282125"/>
    </source>
</evidence>
<evidence type="ECO:0000256" key="6">
    <source>
        <dbReference type="SAM" id="Phobius"/>
    </source>
</evidence>
<dbReference type="InterPro" id="IPR000620">
    <property type="entry name" value="EamA_dom"/>
</dbReference>
<gene>
    <name evidence="8" type="ORF">EG244_03820</name>
</gene>
<feature type="transmembrane region" description="Helical" evidence="6">
    <location>
        <begin position="112"/>
        <end position="130"/>
    </location>
</feature>
<organism evidence="8 9">
    <name type="scientific">Falsigemmobacter faecalis</name>
    <dbReference type="NCBI Taxonomy" id="2488730"/>
    <lineage>
        <taxon>Bacteria</taxon>
        <taxon>Pseudomonadati</taxon>
        <taxon>Pseudomonadota</taxon>
        <taxon>Alphaproteobacteria</taxon>
        <taxon>Rhodobacterales</taxon>
        <taxon>Paracoccaceae</taxon>
        <taxon>Falsigemmobacter</taxon>
    </lineage>
</organism>
<proteinExistence type="inferred from homology"/>
<keyword evidence="4 6" id="KW-1133">Transmembrane helix</keyword>
<dbReference type="Proteomes" id="UP000282125">
    <property type="component" value="Unassembled WGS sequence"/>
</dbReference>
<feature type="transmembrane region" description="Helical" evidence="6">
    <location>
        <begin position="220"/>
        <end position="240"/>
    </location>
</feature>
<dbReference type="SUPFAM" id="SSF103481">
    <property type="entry name" value="Multidrug resistance efflux transporter EmrE"/>
    <property type="match status" value="2"/>
</dbReference>
<evidence type="ECO:0000256" key="5">
    <source>
        <dbReference type="ARBA" id="ARBA00023136"/>
    </source>
</evidence>